<proteinExistence type="predicted"/>
<dbReference type="STRING" id="69771.A0A1V6PLE9"/>
<dbReference type="OMA" id="RSKTRKM"/>
<reference evidence="3" key="1">
    <citation type="journal article" date="2017" name="Nat. Microbiol.">
        <title>Global analysis of biosynthetic gene clusters reveals vast potential of secondary metabolite production in Penicillium species.</title>
        <authorList>
            <person name="Nielsen J.C."/>
            <person name="Grijseels S."/>
            <person name="Prigent S."/>
            <person name="Ji B."/>
            <person name="Dainat J."/>
            <person name="Nielsen K.F."/>
            <person name="Frisvad J.C."/>
            <person name="Workman M."/>
            <person name="Nielsen J."/>
        </authorList>
    </citation>
    <scope>NUCLEOTIDE SEQUENCE [LARGE SCALE GENOMIC DNA]</scope>
    <source>
        <strain evidence="3">IBT 11843</strain>
    </source>
</reference>
<dbReference type="EMBL" id="MDYL01000002">
    <property type="protein sequence ID" value="OQD77814.1"/>
    <property type="molecule type" value="Genomic_DNA"/>
</dbReference>
<comment type="caution">
    <text evidence="2">The sequence shown here is derived from an EMBL/GenBank/DDBJ whole genome shotgun (WGS) entry which is preliminary data.</text>
</comment>
<dbReference type="OrthoDB" id="5279705at2759"/>
<feature type="region of interest" description="Disordered" evidence="1">
    <location>
        <begin position="1"/>
        <end position="81"/>
    </location>
</feature>
<dbReference type="AlphaFoldDB" id="A0A1V6PLE9"/>
<evidence type="ECO:0000256" key="1">
    <source>
        <dbReference type="SAM" id="MobiDB-lite"/>
    </source>
</evidence>
<feature type="compositionally biased region" description="Polar residues" evidence="1">
    <location>
        <begin position="43"/>
        <end position="81"/>
    </location>
</feature>
<sequence>MFASQLPSSPSTPFRQTGQFSPSRPSPLGLHSSNIATPPWTMGSPTRAGQPQKPSFDRNTQSSPVFPTFSIHNENQPQQQTSPVLFGASTSFFPQQSSIMSPSSPSPSTRPKYSERYASQIANPMKASNSLVRSKTRKMFMNRVKDDRDCSLFEARGEQMMMMEHLADKRRWEESMARDAAGVTQEFEAEEDNMLPDEADAHALNEFISEEEAMQMAMQETMRSNDQQCQSQRARPNASFSDDEYDDIFMTISDPAQSNQDMDMS</sequence>
<evidence type="ECO:0000313" key="2">
    <source>
        <dbReference type="EMBL" id="OQD77814.1"/>
    </source>
</evidence>
<accession>A0A1V6PLE9</accession>
<feature type="compositionally biased region" description="Polar residues" evidence="1">
    <location>
        <begin position="1"/>
        <end position="23"/>
    </location>
</feature>
<feature type="region of interest" description="Disordered" evidence="1">
    <location>
        <begin position="218"/>
        <end position="265"/>
    </location>
</feature>
<dbReference type="Proteomes" id="UP000191522">
    <property type="component" value="Unassembled WGS sequence"/>
</dbReference>
<feature type="compositionally biased region" description="Polar residues" evidence="1">
    <location>
        <begin position="224"/>
        <end position="240"/>
    </location>
</feature>
<gene>
    <name evidence="2" type="ORF">PENDEC_c002G04850</name>
</gene>
<evidence type="ECO:0000313" key="3">
    <source>
        <dbReference type="Proteomes" id="UP000191522"/>
    </source>
</evidence>
<keyword evidence="3" id="KW-1185">Reference proteome</keyword>
<feature type="compositionally biased region" description="Polar residues" evidence="1">
    <location>
        <begin position="254"/>
        <end position="265"/>
    </location>
</feature>
<protein>
    <submittedName>
        <fullName evidence="2">Uncharacterized protein</fullName>
    </submittedName>
</protein>
<organism evidence="2 3">
    <name type="scientific">Penicillium decumbens</name>
    <dbReference type="NCBI Taxonomy" id="69771"/>
    <lineage>
        <taxon>Eukaryota</taxon>
        <taxon>Fungi</taxon>
        <taxon>Dikarya</taxon>
        <taxon>Ascomycota</taxon>
        <taxon>Pezizomycotina</taxon>
        <taxon>Eurotiomycetes</taxon>
        <taxon>Eurotiomycetidae</taxon>
        <taxon>Eurotiales</taxon>
        <taxon>Aspergillaceae</taxon>
        <taxon>Penicillium</taxon>
    </lineage>
</organism>
<name>A0A1V6PLE9_PENDC</name>